<gene>
    <name evidence="1" type="ORF">PR003_g12031</name>
</gene>
<dbReference type="Proteomes" id="UP000434957">
    <property type="component" value="Unassembled WGS sequence"/>
</dbReference>
<comment type="caution">
    <text evidence="1">The sequence shown here is derived from an EMBL/GenBank/DDBJ whole genome shotgun (WGS) entry which is preliminary data.</text>
</comment>
<sequence length="138" mass="15351">MLHVYSTAVTTADYQDVALLCLLWYLFGRALDLTLLRKANLSIGSGDIFFVRFIRVRTSEEQGLSLFPDDDFSTYPLLAVALALVTQTSPTSALLSQLPEQHASSQAALTPATPLIDLLDQRSPKPRRNQACRRRQVT</sequence>
<dbReference type="AlphaFoldDB" id="A0A6A4FA69"/>
<evidence type="ECO:0000313" key="1">
    <source>
        <dbReference type="EMBL" id="KAE9337384.1"/>
    </source>
</evidence>
<accession>A0A6A4FA69</accession>
<keyword evidence="2" id="KW-1185">Reference proteome</keyword>
<protein>
    <submittedName>
        <fullName evidence="1">Uncharacterized protein</fullName>
    </submittedName>
</protein>
<dbReference type="EMBL" id="QXFT01000709">
    <property type="protein sequence ID" value="KAE9337384.1"/>
    <property type="molecule type" value="Genomic_DNA"/>
</dbReference>
<evidence type="ECO:0000313" key="2">
    <source>
        <dbReference type="Proteomes" id="UP000434957"/>
    </source>
</evidence>
<organism evidence="1 2">
    <name type="scientific">Phytophthora rubi</name>
    <dbReference type="NCBI Taxonomy" id="129364"/>
    <lineage>
        <taxon>Eukaryota</taxon>
        <taxon>Sar</taxon>
        <taxon>Stramenopiles</taxon>
        <taxon>Oomycota</taxon>
        <taxon>Peronosporomycetes</taxon>
        <taxon>Peronosporales</taxon>
        <taxon>Peronosporaceae</taxon>
        <taxon>Phytophthora</taxon>
    </lineage>
</organism>
<proteinExistence type="predicted"/>
<reference evidence="1 2" key="1">
    <citation type="submission" date="2018-08" db="EMBL/GenBank/DDBJ databases">
        <title>Genomic investigation of the strawberry pathogen Phytophthora fragariae indicates pathogenicity is determined by transcriptional variation in three key races.</title>
        <authorList>
            <person name="Adams T.M."/>
            <person name="Armitage A.D."/>
            <person name="Sobczyk M.K."/>
            <person name="Bates H.J."/>
            <person name="Dunwell J.M."/>
            <person name="Nellist C.F."/>
            <person name="Harrison R.J."/>
        </authorList>
    </citation>
    <scope>NUCLEOTIDE SEQUENCE [LARGE SCALE GENOMIC DNA]</scope>
    <source>
        <strain evidence="1 2">SCRP333</strain>
    </source>
</reference>
<name>A0A6A4FA69_9STRA</name>